<dbReference type="Pfam" id="PF04675">
    <property type="entry name" value="DNA_ligase_A_N"/>
    <property type="match status" value="1"/>
</dbReference>
<keyword evidence="12" id="KW-1185">Reference proteome</keyword>
<dbReference type="InterPro" id="IPR012310">
    <property type="entry name" value="DNA_ligase_ATP-dep_cent"/>
</dbReference>
<evidence type="ECO:0000256" key="5">
    <source>
        <dbReference type="ARBA" id="ARBA00022840"/>
    </source>
</evidence>
<keyword evidence="5 7" id="KW-0067">ATP-binding</keyword>
<dbReference type="InterPro" id="IPR012308">
    <property type="entry name" value="DNA_ligase_ATP-dep_N"/>
</dbReference>
<dbReference type="GO" id="GO:0071897">
    <property type="term" value="P:DNA biosynthetic process"/>
    <property type="evidence" value="ECO:0007669"/>
    <property type="project" value="InterPro"/>
</dbReference>
<dbReference type="PANTHER" id="PTHR45674">
    <property type="entry name" value="DNA LIGASE 1/3 FAMILY MEMBER"/>
    <property type="match status" value="1"/>
</dbReference>
<comment type="catalytic activity">
    <reaction evidence="6 7">
        <text>ATP + (deoxyribonucleotide)n-3'-hydroxyl + 5'-phospho-(deoxyribonucleotide)m = (deoxyribonucleotide)n+m + AMP + diphosphate.</text>
        <dbReference type="EC" id="6.5.1.1"/>
    </reaction>
</comment>
<dbReference type="GO" id="GO:0006281">
    <property type="term" value="P:DNA repair"/>
    <property type="evidence" value="ECO:0007669"/>
    <property type="project" value="UniProtKB-KW"/>
</dbReference>
<dbReference type="CDD" id="cd07900">
    <property type="entry name" value="Adenylation_DNA_ligase_I_Euk"/>
    <property type="match status" value="1"/>
</dbReference>
<dbReference type="InterPro" id="IPR000977">
    <property type="entry name" value="DNA_ligase_ATP-dep"/>
</dbReference>
<dbReference type="PROSITE" id="PS00333">
    <property type="entry name" value="DNA_LIGASE_A2"/>
    <property type="match status" value="1"/>
</dbReference>
<proteinExistence type="inferred from homology"/>
<dbReference type="PROSITE" id="PS50160">
    <property type="entry name" value="DNA_LIGASE_A3"/>
    <property type="match status" value="1"/>
</dbReference>
<dbReference type="Pfam" id="PF01068">
    <property type="entry name" value="DNA_ligase_A_M"/>
    <property type="match status" value="1"/>
</dbReference>
<evidence type="ECO:0000256" key="9">
    <source>
        <dbReference type="SAM" id="MobiDB-lite"/>
    </source>
</evidence>
<dbReference type="SUPFAM" id="SSF56091">
    <property type="entry name" value="DNA ligase/mRNA capping enzyme, catalytic domain"/>
    <property type="match status" value="1"/>
</dbReference>
<keyword evidence="4 7" id="KW-0547">Nucleotide-binding</keyword>
<feature type="domain" description="ATP-dependent DNA ligase family profile" evidence="10">
    <location>
        <begin position="372"/>
        <end position="532"/>
    </location>
</feature>
<feature type="compositionally biased region" description="Acidic residues" evidence="9">
    <location>
        <begin position="581"/>
        <end position="595"/>
    </location>
</feature>
<keyword evidence="2 7" id="KW-0436">Ligase</keyword>
<dbReference type="EC" id="6.5.1.1" evidence="7"/>
<comment type="caution">
    <text evidence="11">The sequence shown here is derived from an EMBL/GenBank/DDBJ whole genome shotgun (WGS) entry which is preliminary data.</text>
</comment>
<dbReference type="InterPro" id="IPR016059">
    <property type="entry name" value="DNA_ligase_ATP-dep_CS"/>
</dbReference>
<dbReference type="AlphaFoldDB" id="A0A813F751"/>
<dbReference type="SUPFAM" id="SSF50249">
    <property type="entry name" value="Nucleic acid-binding proteins"/>
    <property type="match status" value="2"/>
</dbReference>
<dbReference type="GO" id="GO:0003677">
    <property type="term" value="F:DNA binding"/>
    <property type="evidence" value="ECO:0007669"/>
    <property type="project" value="InterPro"/>
</dbReference>
<dbReference type="InterPro" id="IPR036599">
    <property type="entry name" value="DNA_ligase_N_sf"/>
</dbReference>
<accession>A0A813F751</accession>
<dbReference type="GO" id="GO:0003910">
    <property type="term" value="F:DNA ligase (ATP) activity"/>
    <property type="evidence" value="ECO:0007669"/>
    <property type="project" value="UniProtKB-EC"/>
</dbReference>
<dbReference type="PANTHER" id="PTHR45674:SF9">
    <property type="entry name" value="DNA LIGASE 3"/>
    <property type="match status" value="1"/>
</dbReference>
<dbReference type="Proteomes" id="UP000654075">
    <property type="component" value="Unassembled WGS sequence"/>
</dbReference>
<feature type="non-terminal residue" evidence="11">
    <location>
        <position position="1"/>
    </location>
</feature>
<dbReference type="InterPro" id="IPR012309">
    <property type="entry name" value="DNA_ligase_ATP-dep_C"/>
</dbReference>
<dbReference type="Gene3D" id="2.40.50.140">
    <property type="entry name" value="Nucleic acid-binding proteins"/>
    <property type="match status" value="1"/>
</dbReference>
<evidence type="ECO:0000256" key="3">
    <source>
        <dbReference type="ARBA" id="ARBA00022705"/>
    </source>
</evidence>
<evidence type="ECO:0000313" key="12">
    <source>
        <dbReference type="Proteomes" id="UP000654075"/>
    </source>
</evidence>
<dbReference type="Gene3D" id="1.10.3260.10">
    <property type="entry name" value="DNA ligase, ATP-dependent, N-terminal domain"/>
    <property type="match status" value="1"/>
</dbReference>
<dbReference type="PROSITE" id="PS00697">
    <property type="entry name" value="DNA_LIGASE_A1"/>
    <property type="match status" value="1"/>
</dbReference>
<dbReference type="GO" id="GO:0005524">
    <property type="term" value="F:ATP binding"/>
    <property type="evidence" value="ECO:0007669"/>
    <property type="project" value="UniProtKB-KW"/>
</dbReference>
<evidence type="ECO:0000256" key="4">
    <source>
        <dbReference type="ARBA" id="ARBA00022741"/>
    </source>
</evidence>
<dbReference type="EMBL" id="CAJNNV010024304">
    <property type="protein sequence ID" value="CAE8609406.1"/>
    <property type="molecule type" value="Genomic_DNA"/>
</dbReference>
<evidence type="ECO:0000256" key="2">
    <source>
        <dbReference type="ARBA" id="ARBA00022598"/>
    </source>
</evidence>
<evidence type="ECO:0000259" key="10">
    <source>
        <dbReference type="PROSITE" id="PS50160"/>
    </source>
</evidence>
<evidence type="ECO:0000256" key="6">
    <source>
        <dbReference type="ARBA" id="ARBA00034003"/>
    </source>
</evidence>
<reference evidence="11" key="1">
    <citation type="submission" date="2021-02" db="EMBL/GenBank/DDBJ databases">
        <authorList>
            <person name="Dougan E. K."/>
            <person name="Rhodes N."/>
            <person name="Thang M."/>
            <person name="Chan C."/>
        </authorList>
    </citation>
    <scope>NUCLEOTIDE SEQUENCE</scope>
</reference>
<keyword evidence="7" id="KW-0234">DNA repair</keyword>
<comment type="similarity">
    <text evidence="1 8">Belongs to the ATP-dependent DNA ligase family.</text>
</comment>
<dbReference type="InterPro" id="IPR012340">
    <property type="entry name" value="NA-bd_OB-fold"/>
</dbReference>
<dbReference type="Gene3D" id="3.30.470.30">
    <property type="entry name" value="DNA ligase/mRNA capping enzyme"/>
    <property type="match status" value="1"/>
</dbReference>
<dbReference type="GO" id="GO:0006273">
    <property type="term" value="P:lagging strand elongation"/>
    <property type="evidence" value="ECO:0007669"/>
    <property type="project" value="TreeGrafter"/>
</dbReference>
<dbReference type="GO" id="GO:0006310">
    <property type="term" value="P:DNA recombination"/>
    <property type="evidence" value="ECO:0007669"/>
    <property type="project" value="UniProtKB-KW"/>
</dbReference>
<keyword evidence="7" id="KW-0233">DNA recombination</keyword>
<dbReference type="OMA" id="RDFSCEY"/>
<dbReference type="SUPFAM" id="SSF117018">
    <property type="entry name" value="ATP-dependent DNA ligase DNA-binding domain"/>
    <property type="match status" value="1"/>
</dbReference>
<dbReference type="Pfam" id="PF04679">
    <property type="entry name" value="DNA_ligase_A_C"/>
    <property type="match status" value="1"/>
</dbReference>
<evidence type="ECO:0000256" key="7">
    <source>
        <dbReference type="RuleBase" id="RU000617"/>
    </source>
</evidence>
<dbReference type="NCBIfam" id="TIGR00574">
    <property type="entry name" value="dnl1"/>
    <property type="match status" value="1"/>
</dbReference>
<dbReference type="CDD" id="cd07969">
    <property type="entry name" value="OBF_DNA_ligase_I"/>
    <property type="match status" value="1"/>
</dbReference>
<name>A0A813F751_POLGL</name>
<organism evidence="11 12">
    <name type="scientific">Polarella glacialis</name>
    <name type="common">Dinoflagellate</name>
    <dbReference type="NCBI Taxonomy" id="89957"/>
    <lineage>
        <taxon>Eukaryota</taxon>
        <taxon>Sar</taxon>
        <taxon>Alveolata</taxon>
        <taxon>Dinophyceae</taxon>
        <taxon>Suessiales</taxon>
        <taxon>Suessiaceae</taxon>
        <taxon>Polarella</taxon>
    </lineage>
</organism>
<evidence type="ECO:0000256" key="8">
    <source>
        <dbReference type="RuleBase" id="RU004196"/>
    </source>
</evidence>
<sequence length="717" mass="76834">ETILTNAFRSMLARAAQASELEAACYLFAPAKDAQSGGHRMRPDWAEGGRPLSISRGSISSALLEATGASRAEMNRMYNQLHEIGEVALALRERGGRQRLLRLPAPLTAGSVHRTLLGLADLSGSGVEKTKTQRLLGLLRAAEGSELKWLVRTFLPHMAAGISLEASVLPALGAAWVIQAAQTSSVQVRATADEIREAQDVVRTGYALRPDVRALVDALLEGGLARVRTACTLHAGVPMQPMLAKPCTSTEELLKRLIGAFPSSDNGVVRISAEFKYDGQRAQIHRSAAGEIRVYSRKLDDMTSKYPDVVAAVRRCARSQQAFVLDAEIVAVVSRSTGDAALGEAARPGGVEIAAFQTLSTRKRKHVTEVNAASAAVAVKLFLFDLLLRGDEVLLQWPLVQRRAAMREEFAAEADVLDFAEAIDLDATAIVSAAHGATDMPSASASAPSASAAAVLDEALQRSVAGSCEGLMVKRLDGPYEPSTKRSDSWLKLKKDYVESMGDSLDLVPIGGWRGSGRKSRWISPWLMATFDPEEGTFGSVCRVMSGFSDKFYKENTIRYLGSELSALGKASDAAATEAATEAEQEAEEDAEEVGDAASDGEGGSDLDVCGAGGESDDVGSQGGGGKSALRLHRAAPGVDTGDKPQFWFQPSEVWEIRGADITISPKHMAAKGLVDPQKGLSLRFPRFMKKREDKRLQDATTPQQLAAMFLKQTQQR</sequence>
<gene>
    <name evidence="11" type="ORF">PGLA1383_LOCUS27233</name>
</gene>
<dbReference type="OrthoDB" id="206088at2759"/>
<keyword evidence="3" id="KW-0235">DNA replication</keyword>
<protein>
    <recommendedName>
        <fullName evidence="7">DNA ligase</fullName>
        <ecNumber evidence="7">6.5.1.1</ecNumber>
    </recommendedName>
</protein>
<feature type="region of interest" description="Disordered" evidence="9">
    <location>
        <begin position="576"/>
        <end position="629"/>
    </location>
</feature>
<keyword evidence="7" id="KW-0227">DNA damage</keyword>
<dbReference type="InterPro" id="IPR050191">
    <property type="entry name" value="ATP-dep_DNA_ligase"/>
</dbReference>
<evidence type="ECO:0000256" key="1">
    <source>
        <dbReference type="ARBA" id="ARBA00007572"/>
    </source>
</evidence>
<evidence type="ECO:0000313" key="11">
    <source>
        <dbReference type="EMBL" id="CAE8609406.1"/>
    </source>
</evidence>